<accession>A0A915JNV5</accession>
<organism evidence="2 3">
    <name type="scientific">Romanomermis culicivorax</name>
    <name type="common">Nematode worm</name>
    <dbReference type="NCBI Taxonomy" id="13658"/>
    <lineage>
        <taxon>Eukaryota</taxon>
        <taxon>Metazoa</taxon>
        <taxon>Ecdysozoa</taxon>
        <taxon>Nematoda</taxon>
        <taxon>Enoplea</taxon>
        <taxon>Dorylaimia</taxon>
        <taxon>Mermithida</taxon>
        <taxon>Mermithoidea</taxon>
        <taxon>Mermithidae</taxon>
        <taxon>Romanomermis</taxon>
    </lineage>
</organism>
<evidence type="ECO:0000313" key="3">
    <source>
        <dbReference type="WBParaSite" id="nRc.2.0.1.t27626-RA"/>
    </source>
</evidence>
<proteinExistence type="predicted"/>
<sequence length="76" mass="8778">MKRCRLSKQNVNLAIPKNITVKLTTEYLLLGQLIKCIMTFLILVHTFSLMLFDLYANEELVNNIHNVHAICMRCLG</sequence>
<dbReference type="WBParaSite" id="nRc.2.0.1.t27626-RA">
    <property type="protein sequence ID" value="nRc.2.0.1.t27626-RA"/>
    <property type="gene ID" value="nRc.2.0.1.g27626"/>
</dbReference>
<protein>
    <submittedName>
        <fullName evidence="3">Ovule protein</fullName>
    </submittedName>
</protein>
<keyword evidence="1" id="KW-1133">Transmembrane helix</keyword>
<feature type="transmembrane region" description="Helical" evidence="1">
    <location>
        <begin position="27"/>
        <end position="52"/>
    </location>
</feature>
<dbReference type="Proteomes" id="UP000887565">
    <property type="component" value="Unplaced"/>
</dbReference>
<evidence type="ECO:0000313" key="2">
    <source>
        <dbReference type="Proteomes" id="UP000887565"/>
    </source>
</evidence>
<reference evidence="3" key="1">
    <citation type="submission" date="2022-11" db="UniProtKB">
        <authorList>
            <consortium name="WormBaseParasite"/>
        </authorList>
    </citation>
    <scope>IDENTIFICATION</scope>
</reference>
<keyword evidence="1" id="KW-0812">Transmembrane</keyword>
<name>A0A915JNV5_ROMCU</name>
<keyword evidence="2" id="KW-1185">Reference proteome</keyword>
<evidence type="ECO:0000256" key="1">
    <source>
        <dbReference type="SAM" id="Phobius"/>
    </source>
</evidence>
<keyword evidence="1" id="KW-0472">Membrane</keyword>
<dbReference type="AlphaFoldDB" id="A0A915JNV5"/>